<organism evidence="7 8">
    <name type="scientific">Burkholderia cenocepacia</name>
    <dbReference type="NCBI Taxonomy" id="95486"/>
    <lineage>
        <taxon>Bacteria</taxon>
        <taxon>Pseudomonadati</taxon>
        <taxon>Pseudomonadota</taxon>
        <taxon>Betaproteobacteria</taxon>
        <taxon>Burkholderiales</taxon>
        <taxon>Burkholderiaceae</taxon>
        <taxon>Burkholderia</taxon>
        <taxon>Burkholderia cepacia complex</taxon>
    </lineage>
</organism>
<protein>
    <submittedName>
        <fullName evidence="7">VRR-NUC domain-containing protein</fullName>
    </submittedName>
</protein>
<feature type="transmembrane region" description="Helical" evidence="5">
    <location>
        <begin position="397"/>
        <end position="426"/>
    </location>
</feature>
<dbReference type="Proteomes" id="UP000494322">
    <property type="component" value="Unassembled WGS sequence"/>
</dbReference>
<sequence length="427" mass="47010">MAATMEPVATCTTVNEDRVTYAELPPDTKGYLQEKIEYALQAPDFVNIKLPDGTNTISALKQVVMTAAIRVDESVADFRWQYKAEVCFDMFPDYASRGIEAPIPFLSSEKERGAGRRHTLNPFPPGRKNVVVDGEKLIMTRRPDVIIVKNPADRWPGRSLVDHEGNPHVDNSLRLVEVKFPGDAWGLGQESAYRKIAGRPGEYTRRMSVIDVSDCHGDLEKARQRALAMSPEQREAELRQKRRERQLRAPIRSSDPIPQPAWYEAWIRQAGEVGHAAVAAAWDAVNDGAAYLSTETHAWLQQHAPWALTAGSWVADKATATWRWVDEKGHEIYRYTTAQLKAGWDAIVRSTDMTWEMLKQIDWAQIGTSIIKGLAVVAAVVAGVVIIIVLSEALLAILLALAAIVAAATAETLAVLALALGVTAAAS</sequence>
<reference evidence="7 8" key="1">
    <citation type="submission" date="2020-04" db="EMBL/GenBank/DDBJ databases">
        <authorList>
            <person name="Depoorter E."/>
        </authorList>
    </citation>
    <scope>NUCLEOTIDE SEQUENCE [LARGE SCALE GENOMIC DNA]</scope>
    <source>
        <strain evidence="7 8">BCC0132</strain>
    </source>
</reference>
<proteinExistence type="predicted"/>
<evidence type="ECO:0000313" key="8">
    <source>
        <dbReference type="Proteomes" id="UP000494322"/>
    </source>
</evidence>
<name>A0A6J5JVC5_9BURK</name>
<evidence type="ECO:0000256" key="2">
    <source>
        <dbReference type="ARBA" id="ARBA00022722"/>
    </source>
</evidence>
<evidence type="ECO:0000256" key="5">
    <source>
        <dbReference type="SAM" id="Phobius"/>
    </source>
</evidence>
<evidence type="ECO:0000256" key="4">
    <source>
        <dbReference type="SAM" id="MobiDB-lite"/>
    </source>
</evidence>
<evidence type="ECO:0000313" key="7">
    <source>
        <dbReference type="EMBL" id="CAB3975902.1"/>
    </source>
</evidence>
<keyword evidence="5" id="KW-0812">Transmembrane</keyword>
<comment type="cofactor">
    <cofactor evidence="1">
        <name>Mg(2+)</name>
        <dbReference type="ChEBI" id="CHEBI:18420"/>
    </cofactor>
</comment>
<accession>A0A6J5JVC5</accession>
<evidence type="ECO:0000259" key="6">
    <source>
        <dbReference type="SMART" id="SM00990"/>
    </source>
</evidence>
<evidence type="ECO:0000256" key="1">
    <source>
        <dbReference type="ARBA" id="ARBA00001946"/>
    </source>
</evidence>
<dbReference type="InterPro" id="IPR014883">
    <property type="entry name" value="VRR_NUC"/>
</dbReference>
<evidence type="ECO:0000256" key="3">
    <source>
        <dbReference type="ARBA" id="ARBA00022801"/>
    </source>
</evidence>
<dbReference type="SMART" id="SM00990">
    <property type="entry name" value="VRR_NUC"/>
    <property type="match status" value="1"/>
</dbReference>
<dbReference type="EMBL" id="CABWIK020000096">
    <property type="protein sequence ID" value="CAB3975902.1"/>
    <property type="molecule type" value="Genomic_DNA"/>
</dbReference>
<keyword evidence="2" id="KW-0540">Nuclease</keyword>
<gene>
    <name evidence="7" type="ORF">BCO9919_07253</name>
</gene>
<keyword evidence="5" id="KW-1133">Transmembrane helix</keyword>
<keyword evidence="5" id="KW-0472">Membrane</keyword>
<dbReference type="GO" id="GO:0016788">
    <property type="term" value="F:hydrolase activity, acting on ester bonds"/>
    <property type="evidence" value="ECO:0007669"/>
    <property type="project" value="InterPro"/>
</dbReference>
<dbReference type="AlphaFoldDB" id="A0A6J5JVC5"/>
<keyword evidence="3" id="KW-0378">Hydrolase</keyword>
<feature type="transmembrane region" description="Helical" evidence="5">
    <location>
        <begin position="370"/>
        <end position="390"/>
    </location>
</feature>
<dbReference type="GO" id="GO:0004518">
    <property type="term" value="F:nuclease activity"/>
    <property type="evidence" value="ECO:0007669"/>
    <property type="project" value="UniProtKB-KW"/>
</dbReference>
<feature type="domain" description="VRR-NUC" evidence="6">
    <location>
        <begin position="79"/>
        <end position="214"/>
    </location>
</feature>
<dbReference type="RefSeq" id="WP_175241037.1">
    <property type="nucleotide sequence ID" value="NZ_CABWIK020000096.1"/>
</dbReference>
<feature type="region of interest" description="Disordered" evidence="4">
    <location>
        <begin position="226"/>
        <end position="253"/>
    </location>
</feature>